<dbReference type="WBParaSite" id="SSLN_0000724601-mRNA-1">
    <property type="protein sequence ID" value="SSLN_0000724601-mRNA-1"/>
    <property type="gene ID" value="SSLN_0000724601"/>
</dbReference>
<dbReference type="InterPro" id="IPR017871">
    <property type="entry name" value="ABC_transporter-like_CS"/>
</dbReference>
<evidence type="ECO:0000256" key="1">
    <source>
        <dbReference type="ARBA" id="ARBA00004141"/>
    </source>
</evidence>
<dbReference type="GO" id="GO:0005524">
    <property type="term" value="F:ATP binding"/>
    <property type="evidence" value="ECO:0007669"/>
    <property type="project" value="UniProtKB-KW"/>
</dbReference>
<keyword evidence="10 12" id="KW-0472">Membrane</keyword>
<dbReference type="InterPro" id="IPR027417">
    <property type="entry name" value="P-loop_NTPase"/>
</dbReference>
<evidence type="ECO:0000256" key="5">
    <source>
        <dbReference type="ARBA" id="ARBA00022737"/>
    </source>
</evidence>
<evidence type="ECO:0000256" key="2">
    <source>
        <dbReference type="ARBA" id="ARBA00007577"/>
    </source>
</evidence>
<dbReference type="InterPro" id="IPR003439">
    <property type="entry name" value="ABC_transporter-like_ATP-bd"/>
</dbReference>
<protein>
    <submittedName>
        <fullName evidence="15">Multidrug resistance protein 1</fullName>
    </submittedName>
</protein>
<comment type="subcellular location">
    <subcellularLocation>
        <location evidence="1">Membrane</location>
        <topology evidence="1">Multi-pass membrane protein</topology>
    </subcellularLocation>
</comment>
<evidence type="ECO:0000256" key="3">
    <source>
        <dbReference type="ARBA" id="ARBA00022448"/>
    </source>
</evidence>
<dbReference type="InterPro" id="IPR039421">
    <property type="entry name" value="Type_1_exporter"/>
</dbReference>
<feature type="transmembrane region" description="Helical" evidence="12">
    <location>
        <begin position="538"/>
        <end position="559"/>
    </location>
</feature>
<dbReference type="InterPro" id="IPR011527">
    <property type="entry name" value="ABC1_TM_dom"/>
</dbReference>
<reference evidence="15" key="1">
    <citation type="submission" date="2016-06" db="UniProtKB">
        <authorList>
            <consortium name="WormBaseParasite"/>
        </authorList>
    </citation>
    <scope>IDENTIFICATION</scope>
</reference>
<evidence type="ECO:0000256" key="10">
    <source>
        <dbReference type="ARBA" id="ARBA00023136"/>
    </source>
</evidence>
<dbReference type="CDD" id="cd18577">
    <property type="entry name" value="ABC_6TM_Pgp_ABCB1_D1_like"/>
    <property type="match status" value="1"/>
</dbReference>
<dbReference type="SMART" id="SM00382">
    <property type="entry name" value="AAA"/>
    <property type="match status" value="2"/>
</dbReference>
<dbReference type="InterPro" id="IPR036640">
    <property type="entry name" value="ABC1_TM_sf"/>
</dbReference>
<keyword evidence="3" id="KW-0813">Transport</keyword>
<dbReference type="GO" id="GO:0016020">
    <property type="term" value="C:membrane"/>
    <property type="evidence" value="ECO:0007669"/>
    <property type="project" value="UniProtKB-SubCell"/>
</dbReference>
<evidence type="ECO:0000256" key="8">
    <source>
        <dbReference type="ARBA" id="ARBA00022967"/>
    </source>
</evidence>
<dbReference type="Gene3D" id="3.40.50.300">
    <property type="entry name" value="P-loop containing nucleotide triphosphate hydrolases"/>
    <property type="match status" value="2"/>
</dbReference>
<sequence length="850" mass="93098">LIHIILQSLLRQDASWYDSQASGSLISLISTSVPQIQAGLGNRVGSFVRDFVLFVGCLIMSYIKGWKLALVASSMIPLIIISFAVLGLSLHYFNYQEIRAYSRAGGISGEILSSIRTVFAFGAQEYSCKRYTEQLFMAERTGIKKSMALGAGNGFVSFSIFSAAALVLWYGITLVRTERFSSGTVILVRLFYMICSNFGVSVPDHHSKTLLFFSDFNLTVEPGQKVAIVGLSGSGKSTAIHLLQRFYDPASGEVLLDDHNVQNLHLGWLRQQLGVVAQEADIFTGTVADNIRIGSIDASDEEIEAAAILANAHEFIMKFPQGYDTWLDEGGAKLSGGQRQRIAIARALVRKPKILLLDEATSALDTRSERAVQQALDTACAGRSVIMVAHRLTTVRNADKIVVMQEGEVVETGTHDELKQAKGRYWKMLQAQVNSSEEDKICIWSKYMLDTYGNLLSPQSSPCFLPPCSILPCLEIAWFDQHENQPGILTARLAADAPSLEKISGSQLGIMVEATCLVIVSLAIACNFSWQLTLVNLAFFPFLVLTSVLQVRVFTMISFSAQGVGRAASFLPDLKSANTGARKIMQILRRKSKLPVDEGEEPEKPFKGAIEFRNLHFAYPDRKHTQVLQGFDHSVTSGSSVALVGQSGCGKSTILQLVLRFYEESGIFMDGQNIKNLAPRWIRSNIGVVLQQSDLFDLTIRENIAFGDLSRDLSMDEIIAAARVAKIHEFIMSLPEGYDTMVGIRGSQLSGGQRQRLAIARALVRKPVLLLLDEATSALDAENERAVQDALNETISSSSMTCLVVAHRLSTVEACDCVVVVEGGQKVESGPPQTLLQAKGFFYSLHSAAH</sequence>
<evidence type="ECO:0000256" key="6">
    <source>
        <dbReference type="ARBA" id="ARBA00022741"/>
    </source>
</evidence>
<name>A0A183SS29_SCHSO</name>
<dbReference type="FunFam" id="3.40.50.300:FF:000967">
    <property type="entry name" value="ABC multidrug transporter mdr4"/>
    <property type="match status" value="1"/>
</dbReference>
<evidence type="ECO:0000313" key="15">
    <source>
        <dbReference type="WBParaSite" id="SSLN_0000724601-mRNA-1"/>
    </source>
</evidence>
<dbReference type="PANTHER" id="PTHR43394:SF1">
    <property type="entry name" value="ATP-BINDING CASSETTE SUB-FAMILY B MEMBER 10, MITOCHONDRIAL"/>
    <property type="match status" value="1"/>
</dbReference>
<comment type="similarity">
    <text evidence="2">Belongs to the ABC transporter superfamily. ABCB family. Multidrug resistance exporter (TC 3.A.1.201) subfamily.</text>
</comment>
<dbReference type="GO" id="GO:0140359">
    <property type="term" value="F:ABC-type transporter activity"/>
    <property type="evidence" value="ECO:0007669"/>
    <property type="project" value="InterPro"/>
</dbReference>
<evidence type="ECO:0000256" key="4">
    <source>
        <dbReference type="ARBA" id="ARBA00022692"/>
    </source>
</evidence>
<organism evidence="15">
    <name type="scientific">Schistocephalus solidus</name>
    <name type="common">Tapeworm</name>
    <dbReference type="NCBI Taxonomy" id="70667"/>
    <lineage>
        <taxon>Eukaryota</taxon>
        <taxon>Metazoa</taxon>
        <taxon>Spiralia</taxon>
        <taxon>Lophotrochozoa</taxon>
        <taxon>Platyhelminthes</taxon>
        <taxon>Cestoda</taxon>
        <taxon>Eucestoda</taxon>
        <taxon>Diphyllobothriidea</taxon>
        <taxon>Diphyllobothriidae</taxon>
        <taxon>Schistocephalus</taxon>
    </lineage>
</organism>
<keyword evidence="7" id="KW-0067">ATP-binding</keyword>
<keyword evidence="11" id="KW-0325">Glycoprotein</keyword>
<keyword evidence="6" id="KW-0547">Nucleotide-binding</keyword>
<dbReference type="PROSITE" id="PS00211">
    <property type="entry name" value="ABC_TRANSPORTER_1"/>
    <property type="match status" value="2"/>
</dbReference>
<feature type="transmembrane region" description="Helical" evidence="12">
    <location>
        <begin position="69"/>
        <end position="93"/>
    </location>
</feature>
<evidence type="ECO:0000256" key="7">
    <source>
        <dbReference type="ARBA" id="ARBA00022840"/>
    </source>
</evidence>
<evidence type="ECO:0000259" key="14">
    <source>
        <dbReference type="PROSITE" id="PS50929"/>
    </source>
</evidence>
<dbReference type="SUPFAM" id="SSF52540">
    <property type="entry name" value="P-loop containing nucleoside triphosphate hydrolases"/>
    <property type="match status" value="2"/>
</dbReference>
<dbReference type="InterPro" id="IPR003593">
    <property type="entry name" value="AAA+_ATPase"/>
</dbReference>
<dbReference type="PROSITE" id="PS50929">
    <property type="entry name" value="ABC_TM1F"/>
    <property type="match status" value="2"/>
</dbReference>
<feature type="domain" description="ABC transmembrane type-1" evidence="14">
    <location>
        <begin position="1"/>
        <end position="188"/>
    </location>
</feature>
<dbReference type="FunFam" id="3.40.50.300:FF:000479">
    <property type="entry name" value="Multidrug resistance protein 1A"/>
    <property type="match status" value="1"/>
</dbReference>
<proteinExistence type="inferred from homology"/>
<dbReference type="Gene3D" id="1.20.1560.10">
    <property type="entry name" value="ABC transporter type 1, transmembrane domain"/>
    <property type="match status" value="3"/>
</dbReference>
<keyword evidence="9 12" id="KW-1133">Transmembrane helix</keyword>
<evidence type="ECO:0000256" key="9">
    <source>
        <dbReference type="ARBA" id="ARBA00022989"/>
    </source>
</evidence>
<dbReference type="Pfam" id="PF00005">
    <property type="entry name" value="ABC_tran"/>
    <property type="match status" value="2"/>
</dbReference>
<keyword evidence="4 12" id="KW-0812">Transmembrane</keyword>
<dbReference type="SUPFAM" id="SSF90123">
    <property type="entry name" value="ABC transporter transmembrane region"/>
    <property type="match status" value="2"/>
</dbReference>
<feature type="domain" description="ABC transmembrane type-1" evidence="14">
    <location>
        <begin position="474"/>
        <end position="562"/>
    </location>
</feature>
<dbReference type="Pfam" id="PF00664">
    <property type="entry name" value="ABC_membrane"/>
    <property type="match status" value="2"/>
</dbReference>
<evidence type="ECO:0000256" key="11">
    <source>
        <dbReference type="ARBA" id="ARBA00023180"/>
    </source>
</evidence>
<evidence type="ECO:0000259" key="13">
    <source>
        <dbReference type="PROSITE" id="PS50893"/>
    </source>
</evidence>
<feature type="transmembrane region" description="Helical" evidence="12">
    <location>
        <begin position="147"/>
        <end position="172"/>
    </location>
</feature>
<feature type="domain" description="ABC transporter" evidence="13">
    <location>
        <begin position="188"/>
        <end position="431"/>
    </location>
</feature>
<dbReference type="AlphaFoldDB" id="A0A183SS29"/>
<dbReference type="PROSITE" id="PS50893">
    <property type="entry name" value="ABC_TRANSPORTER_2"/>
    <property type="match status" value="2"/>
</dbReference>
<accession>A0A183SS29</accession>
<keyword evidence="8" id="KW-1278">Translocase</keyword>
<dbReference type="PANTHER" id="PTHR43394">
    <property type="entry name" value="ATP-DEPENDENT PERMEASE MDL1, MITOCHONDRIAL"/>
    <property type="match status" value="1"/>
</dbReference>
<evidence type="ECO:0000256" key="12">
    <source>
        <dbReference type="SAM" id="Phobius"/>
    </source>
</evidence>
<feature type="domain" description="ABC transporter" evidence="13">
    <location>
        <begin position="610"/>
        <end position="848"/>
    </location>
</feature>
<feature type="transmembrane region" description="Helical" evidence="12">
    <location>
        <begin position="508"/>
        <end position="532"/>
    </location>
</feature>
<dbReference type="GO" id="GO:0016887">
    <property type="term" value="F:ATP hydrolysis activity"/>
    <property type="evidence" value="ECO:0007669"/>
    <property type="project" value="InterPro"/>
</dbReference>
<keyword evidence="5" id="KW-0677">Repeat</keyword>